<dbReference type="Proteomes" id="UP000479710">
    <property type="component" value="Unassembled WGS sequence"/>
</dbReference>
<sequence>MAEKKALKISSELFSGDSAAAEDFAKWSKIEEVHVKSDESQNLLRMVSSDGCLNCELHTDDEELIEEVIIFEIERGKPEAIASSDGLPERHHVQDLSIDWFEKEINSRDAIKSGTIIANVAKNCLMIRRHKPQEIKKVAVSDASKPPEVLFLNGKQIDSRSGELSGFPNENGTSGLRFPWPELS</sequence>
<accession>A0A6G1ER56</accession>
<proteinExistence type="predicted"/>
<reference evidence="2 3" key="1">
    <citation type="submission" date="2019-11" db="EMBL/GenBank/DDBJ databases">
        <title>Whole genome sequence of Oryza granulata.</title>
        <authorList>
            <person name="Li W."/>
        </authorList>
    </citation>
    <scope>NUCLEOTIDE SEQUENCE [LARGE SCALE GENOMIC DNA]</scope>
    <source>
        <strain evidence="3">cv. Menghai</strain>
        <tissue evidence="2">Leaf</tissue>
    </source>
</reference>
<name>A0A6G1ER56_9ORYZ</name>
<dbReference type="OrthoDB" id="691500at2759"/>
<comment type="caution">
    <text evidence="2">The sequence shown here is derived from an EMBL/GenBank/DDBJ whole genome shotgun (WGS) entry which is preliminary data.</text>
</comment>
<feature type="region of interest" description="Disordered" evidence="1">
    <location>
        <begin position="159"/>
        <end position="184"/>
    </location>
</feature>
<organism evidence="2 3">
    <name type="scientific">Oryza meyeriana var. granulata</name>
    <dbReference type="NCBI Taxonomy" id="110450"/>
    <lineage>
        <taxon>Eukaryota</taxon>
        <taxon>Viridiplantae</taxon>
        <taxon>Streptophyta</taxon>
        <taxon>Embryophyta</taxon>
        <taxon>Tracheophyta</taxon>
        <taxon>Spermatophyta</taxon>
        <taxon>Magnoliopsida</taxon>
        <taxon>Liliopsida</taxon>
        <taxon>Poales</taxon>
        <taxon>Poaceae</taxon>
        <taxon>BOP clade</taxon>
        <taxon>Oryzoideae</taxon>
        <taxon>Oryzeae</taxon>
        <taxon>Oryzinae</taxon>
        <taxon>Oryza</taxon>
        <taxon>Oryza meyeriana</taxon>
    </lineage>
</organism>
<evidence type="ECO:0000256" key="1">
    <source>
        <dbReference type="SAM" id="MobiDB-lite"/>
    </source>
</evidence>
<keyword evidence="3" id="KW-1185">Reference proteome</keyword>
<dbReference type="AlphaFoldDB" id="A0A6G1ER56"/>
<dbReference type="EMBL" id="SPHZ02000003">
    <property type="protein sequence ID" value="KAF0927138.1"/>
    <property type="molecule type" value="Genomic_DNA"/>
</dbReference>
<gene>
    <name evidence="2" type="ORF">E2562_030585</name>
</gene>
<evidence type="ECO:0000313" key="3">
    <source>
        <dbReference type="Proteomes" id="UP000479710"/>
    </source>
</evidence>
<protein>
    <submittedName>
        <fullName evidence="2">Uncharacterized protein</fullName>
    </submittedName>
</protein>
<evidence type="ECO:0000313" key="2">
    <source>
        <dbReference type="EMBL" id="KAF0927138.1"/>
    </source>
</evidence>